<evidence type="ECO:0000256" key="2">
    <source>
        <dbReference type="ARBA" id="ARBA00023125"/>
    </source>
</evidence>
<dbReference type="PANTHER" id="PTHR43280:SF32">
    <property type="entry name" value="TRANSCRIPTIONAL REGULATORY PROTEIN"/>
    <property type="match status" value="1"/>
</dbReference>
<dbReference type="AlphaFoldDB" id="A0A3E5EZI9"/>
<keyword evidence="3" id="KW-0804">Transcription</keyword>
<dbReference type="Gene3D" id="1.10.10.60">
    <property type="entry name" value="Homeodomain-like"/>
    <property type="match status" value="1"/>
</dbReference>
<organism evidence="5 6">
    <name type="scientific">Bacteroides uniformis</name>
    <dbReference type="NCBI Taxonomy" id="820"/>
    <lineage>
        <taxon>Bacteria</taxon>
        <taxon>Pseudomonadati</taxon>
        <taxon>Bacteroidota</taxon>
        <taxon>Bacteroidia</taxon>
        <taxon>Bacteroidales</taxon>
        <taxon>Bacteroidaceae</taxon>
        <taxon>Bacteroides</taxon>
    </lineage>
</organism>
<evidence type="ECO:0000313" key="6">
    <source>
        <dbReference type="Proteomes" id="UP000260759"/>
    </source>
</evidence>
<protein>
    <submittedName>
        <fullName evidence="5">AraC family transcriptional regulator</fullName>
    </submittedName>
</protein>
<keyword evidence="2" id="KW-0238">DNA-binding</keyword>
<dbReference type="EMBL" id="QSVA01000007">
    <property type="protein sequence ID" value="RGN94363.1"/>
    <property type="molecule type" value="Genomic_DNA"/>
</dbReference>
<evidence type="ECO:0000259" key="4">
    <source>
        <dbReference type="PROSITE" id="PS01124"/>
    </source>
</evidence>
<evidence type="ECO:0000313" key="5">
    <source>
        <dbReference type="EMBL" id="RGN94363.1"/>
    </source>
</evidence>
<gene>
    <name evidence="5" type="ORF">DXB37_09940</name>
</gene>
<dbReference type="GO" id="GO:0003700">
    <property type="term" value="F:DNA-binding transcription factor activity"/>
    <property type="evidence" value="ECO:0007669"/>
    <property type="project" value="InterPro"/>
</dbReference>
<dbReference type="InterPro" id="IPR009057">
    <property type="entry name" value="Homeodomain-like_sf"/>
</dbReference>
<name>A0A3E5EZI9_BACUN</name>
<evidence type="ECO:0000256" key="1">
    <source>
        <dbReference type="ARBA" id="ARBA00023015"/>
    </source>
</evidence>
<accession>A0A3E5EZI9</accession>
<dbReference type="SUPFAM" id="SSF46689">
    <property type="entry name" value="Homeodomain-like"/>
    <property type="match status" value="1"/>
</dbReference>
<dbReference type="GO" id="GO:0043565">
    <property type="term" value="F:sequence-specific DNA binding"/>
    <property type="evidence" value="ECO:0007669"/>
    <property type="project" value="InterPro"/>
</dbReference>
<dbReference type="SMART" id="SM00342">
    <property type="entry name" value="HTH_ARAC"/>
    <property type="match status" value="1"/>
</dbReference>
<evidence type="ECO:0000256" key="3">
    <source>
        <dbReference type="ARBA" id="ARBA00023163"/>
    </source>
</evidence>
<comment type="caution">
    <text evidence="5">The sequence shown here is derived from an EMBL/GenBank/DDBJ whole genome shotgun (WGS) entry which is preliminary data.</text>
</comment>
<keyword evidence="1" id="KW-0805">Transcription regulation</keyword>
<dbReference type="PROSITE" id="PS01124">
    <property type="entry name" value="HTH_ARAC_FAMILY_2"/>
    <property type="match status" value="1"/>
</dbReference>
<dbReference type="InterPro" id="IPR018060">
    <property type="entry name" value="HTH_AraC"/>
</dbReference>
<dbReference type="PANTHER" id="PTHR43280">
    <property type="entry name" value="ARAC-FAMILY TRANSCRIPTIONAL REGULATOR"/>
    <property type="match status" value="1"/>
</dbReference>
<dbReference type="RefSeq" id="WP_117600375.1">
    <property type="nucleotide sequence ID" value="NZ_QSVA01000007.1"/>
</dbReference>
<sequence>MEQTVWKEIYFVDSITDYTAMEFPGHVVHILCLNGSMSFIFQNVRYNIVAGDYVILVTVALASEFSESDDFKAIVMSISETFITSIATRSSYGIIGHMALLQNPIMQLSSDDLAKCQCDMERLQNRLNDKHLFREEMLGHLLMAHIFDLYDIHARGKVIPQVPERTRELLRKFIELLCNGEYMQNRDLSHYASILCVTPHYLTEICKKVSGKPASYWIDNFTFHKIMCLLQQKELPLSEITSRLNFSSLSYFSRYVQKHLGISPSKYRNNIS</sequence>
<proteinExistence type="predicted"/>
<dbReference type="Pfam" id="PF12833">
    <property type="entry name" value="HTH_18"/>
    <property type="match status" value="1"/>
</dbReference>
<feature type="domain" description="HTH araC/xylS-type" evidence="4">
    <location>
        <begin position="168"/>
        <end position="270"/>
    </location>
</feature>
<dbReference type="Proteomes" id="UP000260759">
    <property type="component" value="Unassembled WGS sequence"/>
</dbReference>
<reference evidence="5 6" key="1">
    <citation type="submission" date="2018-08" db="EMBL/GenBank/DDBJ databases">
        <title>A genome reference for cultivated species of the human gut microbiota.</title>
        <authorList>
            <person name="Zou Y."/>
            <person name="Xue W."/>
            <person name="Luo G."/>
        </authorList>
    </citation>
    <scope>NUCLEOTIDE SEQUENCE [LARGE SCALE GENOMIC DNA]</scope>
    <source>
        <strain evidence="5 6">OM03-4</strain>
    </source>
</reference>